<dbReference type="InterPro" id="IPR001509">
    <property type="entry name" value="Epimerase_deHydtase"/>
</dbReference>
<feature type="domain" description="NAD-dependent epimerase/dehydratase" evidence="3">
    <location>
        <begin position="3"/>
        <end position="233"/>
    </location>
</feature>
<dbReference type="EMBL" id="LT670817">
    <property type="protein sequence ID" value="SHG20503.1"/>
    <property type="molecule type" value="Genomic_DNA"/>
</dbReference>
<reference evidence="4 5" key="1">
    <citation type="submission" date="2016-11" db="EMBL/GenBank/DDBJ databases">
        <authorList>
            <person name="Jaros S."/>
            <person name="Januszkiewicz K."/>
            <person name="Wedrychowicz H."/>
        </authorList>
    </citation>
    <scope>NUCLEOTIDE SEQUENCE [LARGE SCALE GENOMIC DNA]</scope>
    <source>
        <strain evidence="4 5">GAS138</strain>
    </source>
</reference>
<evidence type="ECO:0000256" key="2">
    <source>
        <dbReference type="ARBA" id="ARBA00007637"/>
    </source>
</evidence>
<dbReference type="Gene3D" id="3.40.50.720">
    <property type="entry name" value="NAD(P)-binding Rossmann-like Domain"/>
    <property type="match status" value="1"/>
</dbReference>
<accession>A0A1M5HXB1</accession>
<dbReference type="PRINTS" id="PR00081">
    <property type="entry name" value="GDHRDH"/>
</dbReference>
<evidence type="ECO:0000313" key="4">
    <source>
        <dbReference type="EMBL" id="SHG20503.1"/>
    </source>
</evidence>
<evidence type="ECO:0000256" key="1">
    <source>
        <dbReference type="ARBA" id="ARBA00005125"/>
    </source>
</evidence>
<sequence>MRVLVTGGAGFIGANLVRHLSANSAYDVVVLDNLSAGQRRPIFPRGVRFTCGDFTDKATMKECLQGADTVVHLAALSGVIDSVEDPCPSFEVNVAGSFQLLELARAANVGRIINASTGGALLGEVAPPISEETAPCPLSPYGASKLAVEGYCSAFAGAYGLSCVTLRFSNIYGPRSAHKKSVVAAFIKSIIREEPLVVYGDGTQQRDYLYVGDLVRGIEAALKRRPTGVYQLGSGRPTTLHTLVATLKKVSGRDFRVRYEAGRSGEVHSTWCNIAKAAREFDYNAPTDLEAGLRTTWSWYLENRDIWVRQQALSASD</sequence>
<evidence type="ECO:0000259" key="3">
    <source>
        <dbReference type="Pfam" id="PF01370"/>
    </source>
</evidence>
<protein>
    <submittedName>
        <fullName evidence="4">UDP-glucose 4-epimerase</fullName>
    </submittedName>
</protein>
<dbReference type="OrthoDB" id="9801785at2"/>
<dbReference type="SUPFAM" id="SSF51735">
    <property type="entry name" value="NAD(P)-binding Rossmann-fold domains"/>
    <property type="match status" value="1"/>
</dbReference>
<dbReference type="AlphaFoldDB" id="A0A1M5HXB1"/>
<dbReference type="Pfam" id="PF01370">
    <property type="entry name" value="Epimerase"/>
    <property type="match status" value="1"/>
</dbReference>
<proteinExistence type="inferred from homology"/>
<dbReference type="InterPro" id="IPR020904">
    <property type="entry name" value="Sc_DH/Rdtase_CS"/>
</dbReference>
<dbReference type="Proteomes" id="UP000189796">
    <property type="component" value="Chromosome I"/>
</dbReference>
<organism evidence="4 5">
    <name type="scientific">Bradyrhizobium erythrophlei</name>
    <dbReference type="NCBI Taxonomy" id="1437360"/>
    <lineage>
        <taxon>Bacteria</taxon>
        <taxon>Pseudomonadati</taxon>
        <taxon>Pseudomonadota</taxon>
        <taxon>Alphaproteobacteria</taxon>
        <taxon>Hyphomicrobiales</taxon>
        <taxon>Nitrobacteraceae</taxon>
        <taxon>Bradyrhizobium</taxon>
    </lineage>
</organism>
<dbReference type="InterPro" id="IPR002347">
    <property type="entry name" value="SDR_fam"/>
</dbReference>
<comment type="pathway">
    <text evidence="1">Bacterial outer membrane biogenesis; LPS O-antigen biosynthesis.</text>
</comment>
<comment type="similarity">
    <text evidence="2">Belongs to the NAD(P)-dependent epimerase/dehydratase family.</text>
</comment>
<name>A0A1M5HXB1_9BRAD</name>
<dbReference type="PANTHER" id="PTHR43000">
    <property type="entry name" value="DTDP-D-GLUCOSE 4,6-DEHYDRATASE-RELATED"/>
    <property type="match status" value="1"/>
</dbReference>
<dbReference type="InterPro" id="IPR036291">
    <property type="entry name" value="NAD(P)-bd_dom_sf"/>
</dbReference>
<gene>
    <name evidence="4" type="ORF">SAMN05443248_0686</name>
</gene>
<evidence type="ECO:0000313" key="5">
    <source>
        <dbReference type="Proteomes" id="UP000189796"/>
    </source>
</evidence>
<dbReference type="PROSITE" id="PS00061">
    <property type="entry name" value="ADH_SHORT"/>
    <property type="match status" value="1"/>
</dbReference>